<gene>
    <name evidence="7" type="ORF">FH759_05885</name>
</gene>
<dbReference type="Gene3D" id="3.40.605.10">
    <property type="entry name" value="Aldehyde Dehydrogenase, Chain A, domain 1"/>
    <property type="match status" value="1"/>
</dbReference>
<dbReference type="Pfam" id="PF00171">
    <property type="entry name" value="Aldedh"/>
    <property type="match status" value="1"/>
</dbReference>
<evidence type="ECO:0000313" key="8">
    <source>
        <dbReference type="Proteomes" id="UP000483078"/>
    </source>
</evidence>
<reference evidence="7 8" key="1">
    <citation type="submission" date="2019-06" db="EMBL/GenBank/DDBJ databases">
        <title>Enrichment of Autotrophic Halophilic Microorganisms from Red Sea Brine Pool Using Microbial Electrosynthesis System.</title>
        <authorList>
            <person name="Alqahtani M.F."/>
            <person name="Bajracharya S."/>
            <person name="Katuri K.P."/>
            <person name="Ali M."/>
            <person name="Saikaly P.E."/>
        </authorList>
    </citation>
    <scope>NUCLEOTIDE SEQUENCE [LARGE SCALE GENOMIC DNA]</scope>
    <source>
        <strain evidence="7">MES6</strain>
    </source>
</reference>
<accession>A0A7C9HIG2</accession>
<evidence type="ECO:0000256" key="2">
    <source>
        <dbReference type="ARBA" id="ARBA00023002"/>
    </source>
</evidence>
<dbReference type="SUPFAM" id="SSF53720">
    <property type="entry name" value="ALDH-like"/>
    <property type="match status" value="1"/>
</dbReference>
<evidence type="ECO:0000313" key="7">
    <source>
        <dbReference type="EMBL" id="MTJ04212.1"/>
    </source>
</evidence>
<dbReference type="InterPro" id="IPR029510">
    <property type="entry name" value="Ald_DH_CS_GLU"/>
</dbReference>
<dbReference type="EMBL" id="VENJ01000006">
    <property type="protein sequence ID" value="MTJ04212.1"/>
    <property type="molecule type" value="Genomic_DNA"/>
</dbReference>
<dbReference type="InterPro" id="IPR016162">
    <property type="entry name" value="Ald_DH_N"/>
</dbReference>
<proteinExistence type="inferred from homology"/>
<sequence>MDGAQFSFFDDGTWSGKIYTGGWVDGSGGADEVTAPADGAHVASIGRATPADLGAAAKAARAAQPAWEATAPADRAAILNKAAEILEANAGELIPWIIRETGSIPPKAGIEIEHSAGFLRAAAEAAQENQTQTLASVDGRGASEELIRVAHGVVGVISPFNFPLILSIRAIAAALATGNAVVHKPDPRTPITGGVMIARAFEDAGLPSGLLHIVPGGADVGAAMCEDPNIAMVSFTGSPEVGAKVGEACGRNLKKVQLELGGKNALIVMDDADIDVAASNAAWGAWLHQGQICMATGLILVPSATAGQLIEALGTKASHLPVGDPAKEECALGPLIVEAEAKRVEGIVEDAVAKGATLHVGGKPNGTLFPATVLSGVKPGMRAFDEEIFGPVAVIAEYDNEDHAVELANMSDFGLVASVIGTDVRRARDLGMRLRVGHLHINDQTVTASPLAPFGGRGRSGNGCRISGPALWEEFTQWVWVTTKPAATPYPF</sequence>
<feature type="domain" description="Aldehyde dehydrogenase" evidence="6">
    <location>
        <begin position="23"/>
        <end position="481"/>
    </location>
</feature>
<evidence type="ECO:0000259" key="6">
    <source>
        <dbReference type="Pfam" id="PF00171"/>
    </source>
</evidence>
<name>A0A7C9HIG2_9RHOB</name>
<comment type="caution">
    <text evidence="7">The sequence shown here is derived from an EMBL/GenBank/DDBJ whole genome shotgun (WGS) entry which is preliminary data.</text>
</comment>
<comment type="similarity">
    <text evidence="1 5">Belongs to the aldehyde dehydrogenase family.</text>
</comment>
<dbReference type="InterPro" id="IPR016163">
    <property type="entry name" value="Ald_DH_C"/>
</dbReference>
<dbReference type="GO" id="GO:0016620">
    <property type="term" value="F:oxidoreductase activity, acting on the aldehyde or oxo group of donors, NAD or NADP as acceptor"/>
    <property type="evidence" value="ECO:0007669"/>
    <property type="project" value="InterPro"/>
</dbReference>
<evidence type="ECO:0000256" key="3">
    <source>
        <dbReference type="ARBA" id="ARBA00023027"/>
    </source>
</evidence>
<organism evidence="7 8">
    <name type="scientific">Sediminimonas qiaohouensis</name>
    <dbReference type="NCBI Taxonomy" id="552061"/>
    <lineage>
        <taxon>Bacteria</taxon>
        <taxon>Pseudomonadati</taxon>
        <taxon>Pseudomonadota</taxon>
        <taxon>Alphaproteobacteria</taxon>
        <taxon>Rhodobacterales</taxon>
        <taxon>Roseobacteraceae</taxon>
        <taxon>Sediminimonas</taxon>
    </lineage>
</organism>
<keyword evidence="2 5" id="KW-0560">Oxidoreductase</keyword>
<dbReference type="PANTHER" id="PTHR42986">
    <property type="entry name" value="BENZALDEHYDE DEHYDROGENASE YFMT"/>
    <property type="match status" value="1"/>
</dbReference>
<protein>
    <submittedName>
        <fullName evidence="7">Aldehyde dehydrogenase family protein</fullName>
    </submittedName>
</protein>
<keyword evidence="3" id="KW-0520">NAD</keyword>
<evidence type="ECO:0000256" key="1">
    <source>
        <dbReference type="ARBA" id="ARBA00009986"/>
    </source>
</evidence>
<dbReference type="PANTHER" id="PTHR42986:SF1">
    <property type="entry name" value="BENZALDEHYDE DEHYDROGENASE YFMT"/>
    <property type="match status" value="1"/>
</dbReference>
<dbReference type="Gene3D" id="3.40.309.10">
    <property type="entry name" value="Aldehyde Dehydrogenase, Chain A, domain 2"/>
    <property type="match status" value="1"/>
</dbReference>
<evidence type="ECO:0000256" key="5">
    <source>
        <dbReference type="RuleBase" id="RU003345"/>
    </source>
</evidence>
<feature type="active site" evidence="4">
    <location>
        <position position="259"/>
    </location>
</feature>
<dbReference type="InterPro" id="IPR016161">
    <property type="entry name" value="Ald_DH/histidinol_DH"/>
</dbReference>
<evidence type="ECO:0000256" key="4">
    <source>
        <dbReference type="PROSITE-ProRule" id="PRU10007"/>
    </source>
</evidence>
<dbReference type="Proteomes" id="UP000483078">
    <property type="component" value="Unassembled WGS sequence"/>
</dbReference>
<dbReference type="AlphaFoldDB" id="A0A7C9HIG2"/>
<dbReference type="RefSeq" id="WP_273248802.1">
    <property type="nucleotide sequence ID" value="NZ_VENJ01000006.1"/>
</dbReference>
<dbReference type="PROSITE" id="PS00687">
    <property type="entry name" value="ALDEHYDE_DEHYDR_GLU"/>
    <property type="match status" value="1"/>
</dbReference>
<dbReference type="InterPro" id="IPR015590">
    <property type="entry name" value="Aldehyde_DH_dom"/>
</dbReference>